<keyword evidence="2" id="KW-1185">Reference proteome</keyword>
<evidence type="ECO:0000313" key="2">
    <source>
        <dbReference type="Proteomes" id="UP001281656"/>
    </source>
</evidence>
<evidence type="ECO:0000313" key="1">
    <source>
        <dbReference type="EMBL" id="MDW8802958.1"/>
    </source>
</evidence>
<dbReference type="RefSeq" id="WP_261673507.1">
    <property type="nucleotide sequence ID" value="NZ_JARUJP010000034.1"/>
</dbReference>
<protein>
    <recommendedName>
        <fullName evidence="3">DUF1450 domain-containing protein</fullName>
    </recommendedName>
</protein>
<dbReference type="Proteomes" id="UP001281656">
    <property type="component" value="Unassembled WGS sequence"/>
</dbReference>
<dbReference type="PROSITE" id="PS51257">
    <property type="entry name" value="PROKAR_LIPOPROTEIN"/>
    <property type="match status" value="1"/>
</dbReference>
<accession>A0ABU4JYH5</accession>
<gene>
    <name evidence="1" type="ORF">P8V03_17570</name>
</gene>
<organism evidence="1 2">
    <name type="scientific">Clostridium tanneri</name>
    <dbReference type="NCBI Taxonomy" id="3037988"/>
    <lineage>
        <taxon>Bacteria</taxon>
        <taxon>Bacillati</taxon>
        <taxon>Bacillota</taxon>
        <taxon>Clostridia</taxon>
        <taxon>Eubacteriales</taxon>
        <taxon>Clostridiaceae</taxon>
        <taxon>Clostridium</taxon>
    </lineage>
</organism>
<proteinExistence type="predicted"/>
<sequence>MISVQQKMIVAENCVEYKPKVFITAMSFISQGCESCRSYIDGKCTKELFTVIEEKIRMN</sequence>
<reference evidence="1 2" key="1">
    <citation type="submission" date="2023-04" db="EMBL/GenBank/DDBJ databases">
        <title>Clostridium tannerae sp. nov., isolated from the fecal material of an alpaca.</title>
        <authorList>
            <person name="Miller S."/>
            <person name="Hendry M."/>
            <person name="King J."/>
            <person name="Sankaranarayanan K."/>
            <person name="Lawson P.A."/>
        </authorList>
    </citation>
    <scope>NUCLEOTIDE SEQUENCE [LARGE SCALE GENOMIC DNA]</scope>
    <source>
        <strain evidence="1 2">A1-XYC3</strain>
    </source>
</reference>
<evidence type="ECO:0008006" key="3">
    <source>
        <dbReference type="Google" id="ProtNLM"/>
    </source>
</evidence>
<dbReference type="EMBL" id="JARUJP010000034">
    <property type="protein sequence ID" value="MDW8802958.1"/>
    <property type="molecule type" value="Genomic_DNA"/>
</dbReference>
<name>A0ABU4JYH5_9CLOT</name>
<comment type="caution">
    <text evidence="1">The sequence shown here is derived from an EMBL/GenBank/DDBJ whole genome shotgun (WGS) entry which is preliminary data.</text>
</comment>